<gene>
    <name evidence="8" type="primary">rfbC</name>
    <name evidence="8" type="ORF">CEW88_23440</name>
</gene>
<dbReference type="KEGG" id="ypac:CEW88_23440"/>
<comment type="subunit">
    <text evidence="7">Homodimer.</text>
</comment>
<dbReference type="Pfam" id="PF00908">
    <property type="entry name" value="dTDP_sugar_isom"/>
    <property type="match status" value="1"/>
</dbReference>
<comment type="similarity">
    <text evidence="7">Belongs to the dTDP-4-dehydrorhamnose 3,5-epimerase family.</text>
</comment>
<dbReference type="GO" id="GO:0019305">
    <property type="term" value="P:dTDP-rhamnose biosynthetic process"/>
    <property type="evidence" value="ECO:0007669"/>
    <property type="project" value="UniProtKB-UniRule"/>
</dbReference>
<name>A0A2U8HLS4_9RHOB</name>
<accession>A0A2U8HLS4</accession>
<evidence type="ECO:0000256" key="1">
    <source>
        <dbReference type="ARBA" id="ARBA00001298"/>
    </source>
</evidence>
<dbReference type="NCBIfam" id="TIGR01221">
    <property type="entry name" value="rmlC"/>
    <property type="match status" value="1"/>
</dbReference>
<comment type="catalytic activity">
    <reaction evidence="1 7">
        <text>dTDP-4-dehydro-6-deoxy-alpha-D-glucose = dTDP-4-dehydro-beta-L-rhamnose</text>
        <dbReference type="Rhea" id="RHEA:16969"/>
        <dbReference type="ChEBI" id="CHEBI:57649"/>
        <dbReference type="ChEBI" id="CHEBI:62830"/>
        <dbReference type="EC" id="5.1.3.13"/>
    </reaction>
</comment>
<organism evidence="8 9">
    <name type="scientific">Alloyangia pacifica</name>
    <dbReference type="NCBI Taxonomy" id="311180"/>
    <lineage>
        <taxon>Bacteria</taxon>
        <taxon>Pseudomonadati</taxon>
        <taxon>Pseudomonadota</taxon>
        <taxon>Alphaproteobacteria</taxon>
        <taxon>Rhodobacterales</taxon>
        <taxon>Roseobacteraceae</taxon>
        <taxon>Alloyangia</taxon>
    </lineage>
</organism>
<dbReference type="InterPro" id="IPR011051">
    <property type="entry name" value="RmlC_Cupin_sf"/>
</dbReference>
<evidence type="ECO:0000313" key="9">
    <source>
        <dbReference type="Proteomes" id="UP000244915"/>
    </source>
</evidence>
<dbReference type="RefSeq" id="WP_108970818.1">
    <property type="nucleotide sequence ID" value="NZ_CP022194.1"/>
</dbReference>
<dbReference type="OrthoDB" id="9800680at2"/>
<dbReference type="InterPro" id="IPR000888">
    <property type="entry name" value="RmlC-like"/>
</dbReference>
<proteinExistence type="inferred from homology"/>
<evidence type="ECO:0000256" key="3">
    <source>
        <dbReference type="ARBA" id="ARBA00012098"/>
    </source>
</evidence>
<evidence type="ECO:0000256" key="4">
    <source>
        <dbReference type="ARBA" id="ARBA00019595"/>
    </source>
</evidence>
<dbReference type="UniPathway" id="UPA00124"/>
<dbReference type="EC" id="5.1.3.13" evidence="3 7"/>
<comment type="pathway">
    <text evidence="7">Carbohydrate biosynthesis; dTDP-L-rhamnose biosynthesis.</text>
</comment>
<keyword evidence="7" id="KW-0413">Isomerase</keyword>
<dbReference type="PANTHER" id="PTHR21047">
    <property type="entry name" value="DTDP-6-DEOXY-D-GLUCOSE-3,5 EPIMERASE"/>
    <property type="match status" value="1"/>
</dbReference>
<dbReference type="AlphaFoldDB" id="A0A2U8HLS4"/>
<feature type="active site" description="Proton donor" evidence="5">
    <location>
        <position position="132"/>
    </location>
</feature>
<dbReference type="Proteomes" id="UP000244915">
    <property type="component" value="Plasmid unnamed4"/>
</dbReference>
<dbReference type="Gene3D" id="2.60.120.10">
    <property type="entry name" value="Jelly Rolls"/>
    <property type="match status" value="1"/>
</dbReference>
<evidence type="ECO:0000256" key="7">
    <source>
        <dbReference type="RuleBase" id="RU364069"/>
    </source>
</evidence>
<dbReference type="EMBL" id="CP022194">
    <property type="protein sequence ID" value="AWI86722.1"/>
    <property type="molecule type" value="Genomic_DNA"/>
</dbReference>
<sequence>MKFNETSLQGVYTIDLEPRGDDRGFFSRVFCRDEFAELGLETNFVQFNTSFSRIKHTFRGMHYQLGKNAEVKVIKVVRGALLDVVLDLREDSPTFGKWTAAELSADNRTMMYVPRGCAHGFLSLTEDVEMVYFVSAFYDPENERSVRWNDPKFGIELPFEPALISDKDAGTRDFDPAWHLGKTA</sequence>
<protein>
    <recommendedName>
        <fullName evidence="4 7">dTDP-4-dehydrorhamnose 3,5-epimerase</fullName>
        <ecNumber evidence="3 7">5.1.3.13</ecNumber>
    </recommendedName>
    <alternativeName>
        <fullName evidence="7">Thymidine diphospho-4-keto-rhamnose 3,5-epimerase</fullName>
    </alternativeName>
</protein>
<evidence type="ECO:0000256" key="2">
    <source>
        <dbReference type="ARBA" id="ARBA00001997"/>
    </source>
</evidence>
<feature type="active site" description="Proton acceptor" evidence="5">
    <location>
        <position position="62"/>
    </location>
</feature>
<evidence type="ECO:0000256" key="6">
    <source>
        <dbReference type="PIRSR" id="PIRSR600888-3"/>
    </source>
</evidence>
<geneLocation type="plasmid" evidence="8 9">
    <name>unnamed4</name>
</geneLocation>
<comment type="function">
    <text evidence="2 7">Catalyzes the epimerization of the C3' and C5'positions of dTDP-6-deoxy-D-xylo-4-hexulose, forming dTDP-6-deoxy-L-lyxo-4-hexulose.</text>
</comment>
<evidence type="ECO:0000256" key="5">
    <source>
        <dbReference type="PIRSR" id="PIRSR600888-1"/>
    </source>
</evidence>
<dbReference type="InterPro" id="IPR014710">
    <property type="entry name" value="RmlC-like_jellyroll"/>
</dbReference>
<dbReference type="GO" id="GO:0008830">
    <property type="term" value="F:dTDP-4-dehydrorhamnose 3,5-epimerase activity"/>
    <property type="evidence" value="ECO:0007669"/>
    <property type="project" value="UniProtKB-UniRule"/>
</dbReference>
<dbReference type="SUPFAM" id="SSF51182">
    <property type="entry name" value="RmlC-like cupins"/>
    <property type="match status" value="1"/>
</dbReference>
<dbReference type="GO" id="GO:0000271">
    <property type="term" value="P:polysaccharide biosynthetic process"/>
    <property type="evidence" value="ECO:0007669"/>
    <property type="project" value="TreeGrafter"/>
</dbReference>
<keyword evidence="8" id="KW-0614">Plasmid</keyword>
<dbReference type="PANTHER" id="PTHR21047:SF2">
    <property type="entry name" value="THYMIDINE DIPHOSPHO-4-KETO-RHAMNOSE 3,5-EPIMERASE"/>
    <property type="match status" value="1"/>
</dbReference>
<dbReference type="CDD" id="cd00438">
    <property type="entry name" value="cupin_RmlC"/>
    <property type="match status" value="1"/>
</dbReference>
<evidence type="ECO:0000313" key="8">
    <source>
        <dbReference type="EMBL" id="AWI86722.1"/>
    </source>
</evidence>
<reference evidence="8 9" key="1">
    <citation type="submission" date="2017-06" db="EMBL/GenBank/DDBJ databases">
        <title>Yangia sp. YSBP01 complete genome sequence.</title>
        <authorList>
            <person name="Woo J.-H."/>
            <person name="Kim H.-S."/>
        </authorList>
    </citation>
    <scope>NUCLEOTIDE SEQUENCE [LARGE SCALE GENOMIC DNA]</scope>
    <source>
        <strain evidence="8 9">YSBP01</strain>
        <plasmid evidence="8 9">unnamed4</plasmid>
    </source>
</reference>
<dbReference type="GO" id="GO:0005829">
    <property type="term" value="C:cytosol"/>
    <property type="evidence" value="ECO:0007669"/>
    <property type="project" value="TreeGrafter"/>
</dbReference>
<feature type="site" description="Participates in a stacking interaction with the thymidine ring of dTDP-4-oxo-6-deoxyglucose" evidence="6">
    <location>
        <position position="138"/>
    </location>
</feature>